<keyword evidence="3" id="KW-1185">Reference proteome</keyword>
<dbReference type="EMBL" id="JACFXV010000013">
    <property type="protein sequence ID" value="MBA5775644.1"/>
    <property type="molecule type" value="Genomic_DNA"/>
</dbReference>
<feature type="signal peptide" evidence="1">
    <location>
        <begin position="1"/>
        <end position="26"/>
    </location>
</feature>
<feature type="chain" id="PRO_5032765398" evidence="1">
    <location>
        <begin position="27"/>
        <end position="576"/>
    </location>
</feature>
<name>A0A839A9C7_9HYPH</name>
<evidence type="ECO:0000313" key="2">
    <source>
        <dbReference type="EMBL" id="MBA5775644.1"/>
    </source>
</evidence>
<accession>A0A839A9C7</accession>
<protein>
    <submittedName>
        <fullName evidence="2">Uncharacterized protein</fullName>
    </submittedName>
</protein>
<keyword evidence="1" id="KW-0732">Signal</keyword>
<gene>
    <name evidence="2" type="ORF">H2509_00735</name>
</gene>
<organism evidence="2 3">
    <name type="scientific">Stappia albiluteola</name>
    <dbReference type="NCBI Taxonomy" id="2758565"/>
    <lineage>
        <taxon>Bacteria</taxon>
        <taxon>Pseudomonadati</taxon>
        <taxon>Pseudomonadota</taxon>
        <taxon>Alphaproteobacteria</taxon>
        <taxon>Hyphomicrobiales</taxon>
        <taxon>Stappiaceae</taxon>
        <taxon>Stappia</taxon>
    </lineage>
</organism>
<dbReference type="Proteomes" id="UP000541109">
    <property type="component" value="Unassembled WGS sequence"/>
</dbReference>
<dbReference type="RefSeq" id="WP_182161299.1">
    <property type="nucleotide sequence ID" value="NZ_JACFXV010000013.1"/>
</dbReference>
<evidence type="ECO:0000256" key="1">
    <source>
        <dbReference type="SAM" id="SignalP"/>
    </source>
</evidence>
<proteinExistence type="predicted"/>
<reference evidence="2 3" key="1">
    <citation type="submission" date="2020-07" db="EMBL/GenBank/DDBJ databases">
        <title>Stappia sp., F7233, whole genome shotgun sequencing project.</title>
        <authorList>
            <person name="Jiang S."/>
            <person name="Liu Z.W."/>
            <person name="Du Z.J."/>
        </authorList>
    </citation>
    <scope>NUCLEOTIDE SEQUENCE [LARGE SCALE GENOMIC DNA]</scope>
    <source>
        <strain evidence="2 3">F7233</strain>
    </source>
</reference>
<dbReference type="AlphaFoldDB" id="A0A839A9C7"/>
<evidence type="ECO:0000313" key="3">
    <source>
        <dbReference type="Proteomes" id="UP000541109"/>
    </source>
</evidence>
<comment type="caution">
    <text evidence="2">The sequence shown here is derived from an EMBL/GenBank/DDBJ whole genome shotgun (WGS) entry which is preliminary data.</text>
</comment>
<sequence length="576" mass="58864">MTKFTKSLYAAVFGAAAMFGAVSAHATQFNVVVEKIELMKDGGSADRFVVYQPSAGIGEAATRSIDLFNATQKVGTALTIKNPPAGLYKTMLVTFGNITIGDDAGNVSKTLNTNLESLGVLGNELGRSVLILGDDGDGVGGTADIADLIGIGAAAPVQPMTVSDGVVTLPSLNFFLPSDGTGVDESTGDLIATPTFIPSMSQNIDRADIPNVVIGVNETGFINTDKANAGNFTYRVGLFRSALDKRPVVSRAVAFVSKTDNAEIGVKEVTFLDVPEGTFFPVAWIDADGNQLWDQDEVTAIAGGTVSDLTFTVDYGATDGVVGDLVVNNVAKTISMTYVSGVSTTVDNDVSASVFPAGAAIATDLSDGFVGDMTAFSMPARGVSIAVSITNEVSSTGTDWDNKGIELLSGLTGTLAVDGAGAATATANAAADGSLSIVVQLSGAQNATSASVSRTVVLTAAFGADDQNDNTLLEDTETAYVGLKDATLPSDFSYDGSVLTFKAPYLSITTLGDNTAIAGAFRVAFGANVKTSVDESTPTKLCQAAGAGCDVDIAPTNQLVDVTSNANVVNIAAITD</sequence>